<organism evidence="1 2">
    <name type="scientific">Penicillium desertorum</name>
    <dbReference type="NCBI Taxonomy" id="1303715"/>
    <lineage>
        <taxon>Eukaryota</taxon>
        <taxon>Fungi</taxon>
        <taxon>Dikarya</taxon>
        <taxon>Ascomycota</taxon>
        <taxon>Pezizomycotina</taxon>
        <taxon>Eurotiomycetes</taxon>
        <taxon>Eurotiomycetidae</taxon>
        <taxon>Eurotiales</taxon>
        <taxon>Aspergillaceae</taxon>
        <taxon>Penicillium</taxon>
    </lineage>
</organism>
<dbReference type="SUPFAM" id="SSF57903">
    <property type="entry name" value="FYVE/PHD zinc finger"/>
    <property type="match status" value="1"/>
</dbReference>
<keyword evidence="2" id="KW-1185">Reference proteome</keyword>
<reference evidence="1" key="1">
    <citation type="submission" date="2022-12" db="EMBL/GenBank/DDBJ databases">
        <authorList>
            <person name="Petersen C."/>
        </authorList>
    </citation>
    <scope>NUCLEOTIDE SEQUENCE</scope>
    <source>
        <strain evidence="1">IBT 17660</strain>
    </source>
</reference>
<dbReference type="InterPro" id="IPR011011">
    <property type="entry name" value="Znf_FYVE_PHD"/>
</dbReference>
<reference evidence="1" key="2">
    <citation type="journal article" date="2023" name="IMA Fungus">
        <title>Comparative genomic study of the Penicillium genus elucidates a diverse pangenome and 15 lateral gene transfer events.</title>
        <authorList>
            <person name="Petersen C."/>
            <person name="Sorensen T."/>
            <person name="Nielsen M.R."/>
            <person name="Sondergaard T.E."/>
            <person name="Sorensen J.L."/>
            <person name="Fitzpatrick D.A."/>
            <person name="Frisvad J.C."/>
            <person name="Nielsen K.L."/>
        </authorList>
    </citation>
    <scope>NUCLEOTIDE SEQUENCE</scope>
    <source>
        <strain evidence="1">IBT 17660</strain>
    </source>
</reference>
<protein>
    <submittedName>
        <fullName evidence="1">Uncharacterized protein</fullName>
    </submittedName>
</protein>
<dbReference type="AlphaFoldDB" id="A0A9W9WFI1"/>
<proteinExistence type="predicted"/>
<gene>
    <name evidence="1" type="ORF">N7530_012228</name>
</gene>
<evidence type="ECO:0000313" key="1">
    <source>
        <dbReference type="EMBL" id="KAJ5456954.1"/>
    </source>
</evidence>
<dbReference type="Proteomes" id="UP001147760">
    <property type="component" value="Unassembled WGS sequence"/>
</dbReference>
<sequence>MEINTVIGKWYRWFHPPRGQSSSPDTPTTLDTIRKILSRSDTLKWDSVPFPTPLHIELDYVYTIDEDAGHFTVTRWTGTNRTLYPGTCRATLDSIRETSLETIESLLEEVVELPEHNDHSMSGSNDEVKVQYLLESFQINCSIPAQLNELQFQLFTDFVFIWRFYFDNAPTWENSFPTFAALAIGLLRIAAWDFEVRNTDTEDLPTTFSSLPDWKAPVHDAFWFHGYLIVSCNTDQIGTAVATKANDFVSRSNSHAKTVHGIAISIRHTALFEIRNGDIFQSPPIPLVTNTSALHCSPGFRILAYIFTSNCYGSSADSRESWGVTIPTELFDMILKTCAPRDLVSMAQASSLVEKWYYSSIPQICGISIHNFALPIPCCGKRRPSNASGVYCSLCYVWSHMECAGLSPNASSGIDEYICSDCQETRPCTFLETGGICQTYRTKRVRKACSAVHGGKSTDFLLRDSKPSYRRPELWLIRTLPRQPPASNVEYTIFFSGVFSGLGYGFDEQHD</sequence>
<dbReference type="OrthoDB" id="1928087at2759"/>
<evidence type="ECO:0000313" key="2">
    <source>
        <dbReference type="Proteomes" id="UP001147760"/>
    </source>
</evidence>
<dbReference type="InterPro" id="IPR013083">
    <property type="entry name" value="Znf_RING/FYVE/PHD"/>
</dbReference>
<accession>A0A9W9WFI1</accession>
<dbReference type="EMBL" id="JAPWDO010000009">
    <property type="protein sequence ID" value="KAJ5456954.1"/>
    <property type="molecule type" value="Genomic_DNA"/>
</dbReference>
<dbReference type="Gene3D" id="3.30.40.10">
    <property type="entry name" value="Zinc/RING finger domain, C3HC4 (zinc finger)"/>
    <property type="match status" value="1"/>
</dbReference>
<comment type="caution">
    <text evidence="1">The sequence shown here is derived from an EMBL/GenBank/DDBJ whole genome shotgun (WGS) entry which is preliminary data.</text>
</comment>
<name>A0A9W9WFI1_9EURO</name>